<name>A0A327NUB9_9BACT</name>
<proteinExistence type="predicted"/>
<organism evidence="2 3">
    <name type="scientific">Algoriphagus yeomjeoni</name>
    <dbReference type="NCBI Taxonomy" id="291403"/>
    <lineage>
        <taxon>Bacteria</taxon>
        <taxon>Pseudomonadati</taxon>
        <taxon>Bacteroidota</taxon>
        <taxon>Cytophagia</taxon>
        <taxon>Cytophagales</taxon>
        <taxon>Cyclobacteriaceae</taxon>
        <taxon>Algoriphagus</taxon>
    </lineage>
</organism>
<dbReference type="PANTHER" id="PTHR43283">
    <property type="entry name" value="BETA-LACTAMASE-RELATED"/>
    <property type="match status" value="1"/>
</dbReference>
<dbReference type="InterPro" id="IPR012338">
    <property type="entry name" value="Beta-lactam/transpept-like"/>
</dbReference>
<evidence type="ECO:0000259" key="1">
    <source>
        <dbReference type="Pfam" id="PF00144"/>
    </source>
</evidence>
<evidence type="ECO:0000313" key="2">
    <source>
        <dbReference type="EMBL" id="RAI83718.1"/>
    </source>
</evidence>
<dbReference type="Pfam" id="PF00144">
    <property type="entry name" value="Beta-lactamase"/>
    <property type="match status" value="1"/>
</dbReference>
<dbReference type="RefSeq" id="WP_111613491.1">
    <property type="nucleotide sequence ID" value="NZ_QLLK01000022.1"/>
</dbReference>
<dbReference type="Gene3D" id="3.40.710.10">
    <property type="entry name" value="DD-peptidase/beta-lactamase superfamily"/>
    <property type="match status" value="1"/>
</dbReference>
<dbReference type="InterPro" id="IPR001466">
    <property type="entry name" value="Beta-lactam-related"/>
</dbReference>
<feature type="domain" description="Beta-lactamase-related" evidence="1">
    <location>
        <begin position="84"/>
        <end position="350"/>
    </location>
</feature>
<dbReference type="InterPro" id="IPR050789">
    <property type="entry name" value="Diverse_Enzym_Activities"/>
</dbReference>
<accession>A0A327NUB9</accession>
<gene>
    <name evidence="2" type="ORF">LV83_04195</name>
</gene>
<sequence length="377" mass="42392">MKLFKNLIKKVVIKNFREITILGYLIFLIASCAEAQKPSSNTSNLYFPPNESSIWDKQPVSELGWDGVKLAEFLAWLPTQDTRAFIILKDGKIVIEEYWGDKLTGVGRMDQNSYWYWASAGKTLTATLVGIAESKRLLKTSDRTQKYLGEGWTSLTNSQERDIRLIHQLTMTTGLDDGVANQDNTSPSSLLFLAKAGERWAYHNAPYTLLEQVVENASGQSFQNFFNENLGDKIGMKGFWQKTGENNVFYSDARTFARFGLLLLANGNWNGNEIWSGDFFSELSQSSQTLNRSYGYLTWLNGKSSYMIPRSQTIFPGMLVPTAPADMYQAMGKNGQFLMVVPSEGLVIVRMGGSGDNALVPFLLIRDIWDRLKPAID</sequence>
<reference evidence="2 3" key="1">
    <citation type="submission" date="2018-06" db="EMBL/GenBank/DDBJ databases">
        <title>Genomic Encyclopedia of Archaeal and Bacterial Type Strains, Phase II (KMG-II): from individual species to whole genera.</title>
        <authorList>
            <person name="Goeker M."/>
        </authorList>
    </citation>
    <scope>NUCLEOTIDE SEQUENCE [LARGE SCALE GENOMIC DNA]</scope>
    <source>
        <strain evidence="2 3">DSM 23446</strain>
    </source>
</reference>
<dbReference type="EMBL" id="QLLK01000022">
    <property type="protein sequence ID" value="RAI83718.1"/>
    <property type="molecule type" value="Genomic_DNA"/>
</dbReference>
<dbReference type="OrthoDB" id="1185352at2"/>
<protein>
    <submittedName>
        <fullName evidence="2">CubicO group peptidase (Beta-lactamase class C family)</fullName>
    </submittedName>
</protein>
<dbReference type="Proteomes" id="UP000249610">
    <property type="component" value="Unassembled WGS sequence"/>
</dbReference>
<evidence type="ECO:0000313" key="3">
    <source>
        <dbReference type="Proteomes" id="UP000249610"/>
    </source>
</evidence>
<dbReference type="SUPFAM" id="SSF56601">
    <property type="entry name" value="beta-lactamase/transpeptidase-like"/>
    <property type="match status" value="1"/>
</dbReference>
<comment type="caution">
    <text evidence="2">The sequence shown here is derived from an EMBL/GenBank/DDBJ whole genome shotgun (WGS) entry which is preliminary data.</text>
</comment>
<dbReference type="PANTHER" id="PTHR43283:SF7">
    <property type="entry name" value="BETA-LACTAMASE-RELATED DOMAIN-CONTAINING PROTEIN"/>
    <property type="match status" value="1"/>
</dbReference>
<keyword evidence="3" id="KW-1185">Reference proteome</keyword>
<dbReference type="PROSITE" id="PS51257">
    <property type="entry name" value="PROKAR_LIPOPROTEIN"/>
    <property type="match status" value="1"/>
</dbReference>
<dbReference type="AlphaFoldDB" id="A0A327NUB9"/>